<feature type="region of interest" description="Disordered" evidence="2">
    <location>
        <begin position="763"/>
        <end position="803"/>
    </location>
</feature>
<feature type="compositionally biased region" description="Low complexity" evidence="2">
    <location>
        <begin position="851"/>
        <end position="896"/>
    </location>
</feature>
<keyword evidence="1" id="KW-0694">RNA-binding</keyword>
<dbReference type="InterPro" id="IPR007855">
    <property type="entry name" value="RDRP"/>
</dbReference>
<keyword evidence="5" id="KW-1185">Reference proteome</keyword>
<evidence type="ECO:0000256" key="1">
    <source>
        <dbReference type="RuleBase" id="RU363098"/>
    </source>
</evidence>
<dbReference type="AlphaFoldDB" id="A0AAD7DQZ1"/>
<keyword evidence="1" id="KW-0696">RNA-directed RNA polymerase</keyword>
<keyword evidence="1" id="KW-0808">Transferase</keyword>
<evidence type="ECO:0000256" key="2">
    <source>
        <dbReference type="SAM" id="MobiDB-lite"/>
    </source>
</evidence>
<dbReference type="GO" id="GO:0031380">
    <property type="term" value="C:nuclear RNA-directed RNA polymerase complex"/>
    <property type="evidence" value="ECO:0007669"/>
    <property type="project" value="TreeGrafter"/>
</dbReference>
<organism evidence="4 5">
    <name type="scientific">Mycena rosella</name>
    <name type="common">Pink bonnet</name>
    <name type="synonym">Agaricus rosellus</name>
    <dbReference type="NCBI Taxonomy" id="1033263"/>
    <lineage>
        <taxon>Eukaryota</taxon>
        <taxon>Fungi</taxon>
        <taxon>Dikarya</taxon>
        <taxon>Basidiomycota</taxon>
        <taxon>Agaricomycotina</taxon>
        <taxon>Agaricomycetes</taxon>
        <taxon>Agaricomycetidae</taxon>
        <taxon>Agaricales</taxon>
        <taxon>Marasmiineae</taxon>
        <taxon>Mycenaceae</taxon>
        <taxon>Mycena</taxon>
    </lineage>
</organism>
<dbReference type="EC" id="2.7.7.48" evidence="1"/>
<comment type="catalytic activity">
    <reaction evidence="1">
        <text>RNA(n) + a ribonucleoside 5'-triphosphate = RNA(n+1) + diphosphate</text>
        <dbReference type="Rhea" id="RHEA:21248"/>
        <dbReference type="Rhea" id="RHEA-COMP:14527"/>
        <dbReference type="Rhea" id="RHEA-COMP:17342"/>
        <dbReference type="ChEBI" id="CHEBI:33019"/>
        <dbReference type="ChEBI" id="CHEBI:61557"/>
        <dbReference type="ChEBI" id="CHEBI:140395"/>
        <dbReference type="EC" id="2.7.7.48"/>
    </reaction>
</comment>
<sequence length="964" mass="105446">MHNKPTLSKQRVPFARLLLDLSKAEAEIVSLSEYNVHESRATRLVGDSRRFMNVSFTKTPRTNTSGNGSTTSPSRAKLSLTPAELSAYTFLGFTESNLKAGHVLFFREGTDYTVEGLKEHFGSLKPVYDSFGYGKYAARLGLSFSSTTATHEIELEDRMLLEDLTADDGSLTSDGCGLIRASYAAEVAAVLGVPFDTSVFQMRLGGIKGTLTRCPDELFDAKCGCLGKKIAYRRSMVKYNDGPHVLEIQSVSKPPKCARLNQQFIVLLLTLGIPLSVFEDLLQMQLDEIDKITTHREKALECVDGDVDAEGDGFHQELYEMLLAGHDMSEPYLAALLQRFQNTSRDALRKKLNIPVKGSGYLLGVVDHCGVLKEGEVYVNLPARGGPQVGPLAAMRNPAYDPDGTFSPLYLQLANALVVGVRVLEAVNKPELKHLTNCIVFAASGARSEPDRMGGGDLDGDTYFVVFNPCSSRASAHTPLPPRVPITATRSAPTISIAGRAQTVGVRPTTRRNKDDMRKDAVDTFVGMRCNFLLGKLANDWMKAVGKSPALADSDMCQALVPMIEAALDVVKAGGIARLRNDYDRWQNGRPEMQVVPGWKNPLEALAERVPQSVSTPTAGAFPEWDASVKEAVNLMRTYNTSLWRAIDADKETKFLGLQEDEKRADLAKTAFIAKHFPPVDNILADVRQYLLKASVWYFTGYMHGKQSFAWLGARWLNYIKAMRSGSVPIAVGASQHPTESESHHRGTSPAYVRLERPPLAGPSAYPLTAHDSSPDSDFLEGDEDSDVAGDTSDPNSDNDFELIDRESAYDTAVEELVPVAARLRISTTTLEPRRSVRQNSDDTLVELEPARAVSTTPTPTSRPRARAQAPPSPVSPSTDATARPRTRAQTRATAPQPEPQPEPARANTNVTTTRPRTRGQARQAEAAPTSRTRSGPRHTHEFLIQARGPIPARVCACGLVWKA</sequence>
<dbReference type="PANTHER" id="PTHR23079:SF55">
    <property type="entry name" value="RNA-DIRECTED RNA POLYMERASE"/>
    <property type="match status" value="1"/>
</dbReference>
<dbReference type="GO" id="GO:0003723">
    <property type="term" value="F:RNA binding"/>
    <property type="evidence" value="ECO:0007669"/>
    <property type="project" value="UniProtKB-KW"/>
</dbReference>
<evidence type="ECO:0000259" key="3">
    <source>
        <dbReference type="Pfam" id="PF05183"/>
    </source>
</evidence>
<dbReference type="InterPro" id="IPR057596">
    <property type="entry name" value="RDRP_core"/>
</dbReference>
<dbReference type="GO" id="GO:0030422">
    <property type="term" value="P:siRNA processing"/>
    <property type="evidence" value="ECO:0007669"/>
    <property type="project" value="TreeGrafter"/>
</dbReference>
<feature type="compositionally biased region" description="Low complexity" evidence="2">
    <location>
        <begin position="59"/>
        <end position="75"/>
    </location>
</feature>
<gene>
    <name evidence="4" type="ORF">B0H17DRAFT_1328846</name>
</gene>
<dbReference type="PANTHER" id="PTHR23079">
    <property type="entry name" value="RNA-DEPENDENT RNA POLYMERASE"/>
    <property type="match status" value="1"/>
</dbReference>
<feature type="compositionally biased region" description="Low complexity" evidence="2">
    <location>
        <begin position="904"/>
        <end position="915"/>
    </location>
</feature>
<evidence type="ECO:0000313" key="4">
    <source>
        <dbReference type="EMBL" id="KAJ7697677.1"/>
    </source>
</evidence>
<feature type="domain" description="RDRP core" evidence="3">
    <location>
        <begin position="41"/>
        <end position="600"/>
    </location>
</feature>
<evidence type="ECO:0000313" key="5">
    <source>
        <dbReference type="Proteomes" id="UP001221757"/>
    </source>
</evidence>
<protein>
    <recommendedName>
        <fullName evidence="1">RNA-dependent RNA polymerase</fullName>
        <ecNumber evidence="1">2.7.7.48</ecNumber>
    </recommendedName>
</protein>
<keyword evidence="1" id="KW-0548">Nucleotidyltransferase</keyword>
<feature type="compositionally biased region" description="Acidic residues" evidence="2">
    <location>
        <begin position="778"/>
        <end position="788"/>
    </location>
</feature>
<accession>A0AAD7DQZ1</accession>
<name>A0AAD7DQZ1_MYCRO</name>
<dbReference type="Pfam" id="PF05183">
    <property type="entry name" value="RdRP"/>
    <property type="match status" value="1"/>
</dbReference>
<dbReference type="GO" id="GO:0003968">
    <property type="term" value="F:RNA-directed RNA polymerase activity"/>
    <property type="evidence" value="ECO:0007669"/>
    <property type="project" value="UniProtKB-KW"/>
</dbReference>
<feature type="region of interest" description="Disordered" evidence="2">
    <location>
        <begin position="835"/>
        <end position="938"/>
    </location>
</feature>
<comment type="similarity">
    <text evidence="1">Belongs to the RdRP family.</text>
</comment>
<reference evidence="4" key="1">
    <citation type="submission" date="2023-03" db="EMBL/GenBank/DDBJ databases">
        <title>Massive genome expansion in bonnet fungi (Mycena s.s.) driven by repeated elements and novel gene families across ecological guilds.</title>
        <authorList>
            <consortium name="Lawrence Berkeley National Laboratory"/>
            <person name="Harder C.B."/>
            <person name="Miyauchi S."/>
            <person name="Viragh M."/>
            <person name="Kuo A."/>
            <person name="Thoen E."/>
            <person name="Andreopoulos B."/>
            <person name="Lu D."/>
            <person name="Skrede I."/>
            <person name="Drula E."/>
            <person name="Henrissat B."/>
            <person name="Morin E."/>
            <person name="Kohler A."/>
            <person name="Barry K."/>
            <person name="LaButti K."/>
            <person name="Morin E."/>
            <person name="Salamov A."/>
            <person name="Lipzen A."/>
            <person name="Mereny Z."/>
            <person name="Hegedus B."/>
            <person name="Baldrian P."/>
            <person name="Stursova M."/>
            <person name="Weitz H."/>
            <person name="Taylor A."/>
            <person name="Grigoriev I.V."/>
            <person name="Nagy L.G."/>
            <person name="Martin F."/>
            <person name="Kauserud H."/>
        </authorList>
    </citation>
    <scope>NUCLEOTIDE SEQUENCE</scope>
    <source>
        <strain evidence="4">CBHHK067</strain>
    </source>
</reference>
<feature type="region of interest" description="Disordered" evidence="2">
    <location>
        <begin position="56"/>
        <end position="76"/>
    </location>
</feature>
<dbReference type="Proteomes" id="UP001221757">
    <property type="component" value="Unassembled WGS sequence"/>
</dbReference>
<comment type="caution">
    <text evidence="4">The sequence shown here is derived from an EMBL/GenBank/DDBJ whole genome shotgun (WGS) entry which is preliminary data.</text>
</comment>
<proteinExistence type="inferred from homology"/>
<dbReference type="EMBL" id="JARKIE010000029">
    <property type="protein sequence ID" value="KAJ7697677.1"/>
    <property type="molecule type" value="Genomic_DNA"/>
</dbReference>